<protein>
    <submittedName>
        <fullName evidence="1">Uncharacterized protein</fullName>
    </submittedName>
</protein>
<reference evidence="1" key="1">
    <citation type="submission" date="2020-04" db="EMBL/GenBank/DDBJ databases">
        <authorList>
            <person name="Chiriac C."/>
            <person name="Salcher M."/>
            <person name="Ghai R."/>
            <person name="Kavagutti S V."/>
        </authorList>
    </citation>
    <scope>NUCLEOTIDE SEQUENCE</scope>
</reference>
<evidence type="ECO:0000313" key="1">
    <source>
        <dbReference type="EMBL" id="CAB4120794.1"/>
    </source>
</evidence>
<dbReference type="EMBL" id="LR796135">
    <property type="protein sequence ID" value="CAB4120794.1"/>
    <property type="molecule type" value="Genomic_DNA"/>
</dbReference>
<sequence>MSKERKLIEWLLGDDTGTSSKAVAAWLGVGQRLRSFPSDGGDFGRCWRLLELMEWFDRVPELAEINGHWAVIVEYWSELSAAWQGGDRSKVYSILKRIEPDGYEREGFDVSRNPHGGLSSATKKGAFVSDLGGIQIRTGF</sequence>
<proteinExistence type="predicted"/>
<gene>
    <name evidence="1" type="ORF">UFOVP5_31</name>
</gene>
<accession>A0A6J5KFU7</accession>
<name>A0A6J5KFU7_9CAUD</name>
<organism evidence="1">
    <name type="scientific">uncultured Caudovirales phage</name>
    <dbReference type="NCBI Taxonomy" id="2100421"/>
    <lineage>
        <taxon>Viruses</taxon>
        <taxon>Duplodnaviria</taxon>
        <taxon>Heunggongvirae</taxon>
        <taxon>Uroviricota</taxon>
        <taxon>Caudoviricetes</taxon>
        <taxon>Peduoviridae</taxon>
        <taxon>Maltschvirus</taxon>
        <taxon>Maltschvirus maltsch</taxon>
    </lineage>
</organism>